<dbReference type="PROSITE" id="PS50937">
    <property type="entry name" value="HTH_MERR_2"/>
    <property type="match status" value="1"/>
</dbReference>
<evidence type="ECO:0000256" key="4">
    <source>
        <dbReference type="ARBA" id="ARBA00023163"/>
    </source>
</evidence>
<protein>
    <submittedName>
        <fullName evidence="8">MerR family transcriptional regulator</fullName>
    </submittedName>
    <submittedName>
        <fullName evidence="7">Putative transcriptional regulator</fullName>
    </submittedName>
</protein>
<dbReference type="PANTHER" id="PTHR30204:SF69">
    <property type="entry name" value="MERR-FAMILY TRANSCRIPTIONAL REGULATOR"/>
    <property type="match status" value="1"/>
</dbReference>
<dbReference type="EMBL" id="CP010827">
    <property type="protein sequence ID" value="AJI78336.1"/>
    <property type="molecule type" value="Genomic_DNA"/>
</dbReference>
<evidence type="ECO:0000313" key="9">
    <source>
        <dbReference type="Proteomes" id="UP000031890"/>
    </source>
</evidence>
<keyword evidence="1" id="KW-0678">Repressor</keyword>
<dbReference type="InterPro" id="IPR009061">
    <property type="entry name" value="DNA-bd_dom_put_sf"/>
</dbReference>
<dbReference type="Gene3D" id="1.10.1660.10">
    <property type="match status" value="1"/>
</dbReference>
<keyword evidence="4" id="KW-0804">Transcription</keyword>
<dbReference type="PANTHER" id="PTHR30204">
    <property type="entry name" value="REDOX-CYCLING DRUG-SENSING TRANSCRIPTIONAL ACTIVATOR SOXR"/>
    <property type="match status" value="1"/>
</dbReference>
<dbReference type="Pfam" id="PF13411">
    <property type="entry name" value="MerR_1"/>
    <property type="match status" value="1"/>
</dbReference>
<feature type="domain" description="HTH merR-type" evidence="6">
    <location>
        <begin position="5"/>
        <end position="74"/>
    </location>
</feature>
<keyword evidence="10" id="KW-1185">Reference proteome</keyword>
<evidence type="ECO:0000313" key="10">
    <source>
        <dbReference type="Proteomes" id="UP001521911"/>
    </source>
</evidence>
<proteinExistence type="predicted"/>
<dbReference type="InterPro" id="IPR047057">
    <property type="entry name" value="MerR_fam"/>
</dbReference>
<dbReference type="InterPro" id="IPR000551">
    <property type="entry name" value="MerR-type_HTH_dom"/>
</dbReference>
<feature type="compositionally biased region" description="Polar residues" evidence="5">
    <location>
        <begin position="82"/>
        <end position="98"/>
    </location>
</feature>
<accession>A0A0B6F2R7</accession>
<keyword evidence="3" id="KW-0238">DNA-binding</keyword>
<dbReference type="GeneID" id="92768417"/>
<evidence type="ECO:0000256" key="5">
    <source>
        <dbReference type="SAM" id="MobiDB-lite"/>
    </source>
</evidence>
<evidence type="ECO:0000256" key="1">
    <source>
        <dbReference type="ARBA" id="ARBA00022491"/>
    </source>
</evidence>
<dbReference type="SMART" id="SM00422">
    <property type="entry name" value="HTH_MERR"/>
    <property type="match status" value="1"/>
</dbReference>
<dbReference type="STRING" id="161899.CSING_03950"/>
<dbReference type="EMBL" id="JAKRDF010000009">
    <property type="protein sequence ID" value="MCG7276454.1"/>
    <property type="molecule type" value="Genomic_DNA"/>
</dbReference>
<keyword evidence="2" id="KW-0805">Transcription regulation</keyword>
<evidence type="ECO:0000256" key="3">
    <source>
        <dbReference type="ARBA" id="ARBA00023125"/>
    </source>
</evidence>
<dbReference type="SUPFAM" id="SSF46955">
    <property type="entry name" value="Putative DNA-binding domain"/>
    <property type="match status" value="1"/>
</dbReference>
<organism evidence="7 9">
    <name type="scientific">Corynebacterium singulare</name>
    <dbReference type="NCBI Taxonomy" id="161899"/>
    <lineage>
        <taxon>Bacteria</taxon>
        <taxon>Bacillati</taxon>
        <taxon>Actinomycetota</taxon>
        <taxon>Actinomycetes</taxon>
        <taxon>Mycobacteriales</taxon>
        <taxon>Corynebacteriaceae</taxon>
        <taxon>Corynebacterium</taxon>
    </lineage>
</organism>
<reference evidence="8 10" key="2">
    <citation type="submission" date="2022-02" db="EMBL/GenBank/DDBJ databases">
        <title>Uncovering new skin microbiome diversity through culturing and metagenomics.</title>
        <authorList>
            <person name="Conlan S."/>
            <person name="Deming C."/>
            <person name="Nisc Comparative Sequencing Program N."/>
            <person name="Segre J.A."/>
        </authorList>
    </citation>
    <scope>NUCLEOTIDE SEQUENCE [LARGE SCALE GENOMIC DNA]</scope>
    <source>
        <strain evidence="8 10">ACRQV</strain>
    </source>
</reference>
<reference evidence="7 9" key="1">
    <citation type="journal article" date="2015" name="Genome Announc.">
        <title>Complete Genome Sequence and Annotation of Corynebacterium singulare DSM 44357, Isolated from a Human Semen Specimen.</title>
        <authorList>
            <person name="Merten M."/>
            <person name="Brinkrolf K."/>
            <person name="Albersmeier A."/>
            <person name="Kutter Y."/>
            <person name="Ruckert C."/>
            <person name="Tauch A."/>
        </authorList>
    </citation>
    <scope>NUCLEOTIDE SEQUENCE [LARGE SCALE GENOMIC DNA]</scope>
    <source>
        <strain evidence="7">IBS B52218</strain>
    </source>
</reference>
<dbReference type="AlphaFoldDB" id="A0A0B6F2R7"/>
<dbReference type="RefSeq" id="WP_005293770.1">
    <property type="nucleotide sequence ID" value="NZ_CP010827.1"/>
</dbReference>
<sequence length="134" mass="15111">MQNSNFKIGEVVDQTGLSIPTLRYYDNVGLITPSGRSPGGFRLYSEADVRRVLLVRRMKPLGFTLDQMREFLEAAEILHSSDGGQDSDTAQQARSNAKATLADIREETRTRYEKLRKQIAYAEEFLDLVNTLAP</sequence>
<evidence type="ECO:0000313" key="7">
    <source>
        <dbReference type="EMBL" id="AJI78336.1"/>
    </source>
</evidence>
<name>A0A0B6F2R7_9CORY</name>
<dbReference type="Proteomes" id="UP000031890">
    <property type="component" value="Chromosome"/>
</dbReference>
<evidence type="ECO:0000313" key="8">
    <source>
        <dbReference type="EMBL" id="MCG7276454.1"/>
    </source>
</evidence>
<dbReference type="GO" id="GO:0003677">
    <property type="term" value="F:DNA binding"/>
    <property type="evidence" value="ECO:0007669"/>
    <property type="project" value="UniProtKB-KW"/>
</dbReference>
<dbReference type="Proteomes" id="UP001521911">
    <property type="component" value="Unassembled WGS sequence"/>
</dbReference>
<dbReference type="KEGG" id="csx:CSING_03950"/>
<evidence type="ECO:0000259" key="6">
    <source>
        <dbReference type="PROSITE" id="PS50937"/>
    </source>
</evidence>
<dbReference type="PRINTS" id="PR00040">
    <property type="entry name" value="HTHMERR"/>
</dbReference>
<feature type="region of interest" description="Disordered" evidence="5">
    <location>
        <begin position="81"/>
        <end position="102"/>
    </location>
</feature>
<dbReference type="HOGENOM" id="CLU_060077_2_1_11"/>
<dbReference type="OrthoDB" id="9809391at2"/>
<evidence type="ECO:0000256" key="2">
    <source>
        <dbReference type="ARBA" id="ARBA00023015"/>
    </source>
</evidence>
<gene>
    <name evidence="7" type="ORF">CSING_03950</name>
    <name evidence="8" type="ORF">MHK08_08235</name>
</gene>
<dbReference type="GO" id="GO:0003700">
    <property type="term" value="F:DNA-binding transcription factor activity"/>
    <property type="evidence" value="ECO:0007669"/>
    <property type="project" value="InterPro"/>
</dbReference>